<dbReference type="PROSITE" id="PS51257">
    <property type="entry name" value="PROKAR_LIPOPROTEIN"/>
    <property type="match status" value="1"/>
</dbReference>
<protein>
    <submittedName>
        <fullName evidence="2">Twin-arginine translocation pathway signal</fullName>
    </submittedName>
</protein>
<dbReference type="InterPro" id="IPR007461">
    <property type="entry name" value="Ysc84_actin-binding"/>
</dbReference>
<gene>
    <name evidence="2" type="ORF">HMH01_09840</name>
</gene>
<dbReference type="PROSITE" id="PS51318">
    <property type="entry name" value="TAT"/>
    <property type="match status" value="1"/>
</dbReference>
<organism evidence="2 3">
    <name type="scientific">Halovulum dunhuangense</name>
    <dbReference type="NCBI Taxonomy" id="1505036"/>
    <lineage>
        <taxon>Bacteria</taxon>
        <taxon>Pseudomonadati</taxon>
        <taxon>Pseudomonadota</taxon>
        <taxon>Alphaproteobacteria</taxon>
        <taxon>Rhodobacterales</taxon>
        <taxon>Paracoccaceae</taxon>
        <taxon>Halovulum</taxon>
    </lineage>
</organism>
<dbReference type="Proteomes" id="UP000572377">
    <property type="component" value="Unassembled WGS sequence"/>
</dbReference>
<evidence type="ECO:0000313" key="3">
    <source>
        <dbReference type="Proteomes" id="UP000572377"/>
    </source>
</evidence>
<name>A0A849L3H9_9RHOB</name>
<accession>A0A849L3H9</accession>
<feature type="domain" description="Ysc84 actin-binding" evidence="1">
    <location>
        <begin position="94"/>
        <end position="176"/>
    </location>
</feature>
<comment type="caution">
    <text evidence="2">The sequence shown here is derived from an EMBL/GenBank/DDBJ whole genome shotgun (WGS) entry which is preliminary data.</text>
</comment>
<dbReference type="RefSeq" id="WP_171324768.1">
    <property type="nucleotide sequence ID" value="NZ_JABFBC010000001.1"/>
</dbReference>
<sequence>MSISRRSFILSGAAVVGACSASTVQSGAQIDRNVAESRDLLFSTVPGTRELASRSAGMLIIPEIIEGGFIFSGAYGEGALLVGDAVIDYISMAAAAVGLQIGAQRFSHALFFMTPEALADFRQTDGWELGVDAEVAVIDGGAGFGASTNTVIRPIYQVVYGQRGLIIGASLEGAKYNRLVR</sequence>
<dbReference type="CDD" id="cd11524">
    <property type="entry name" value="SYLF"/>
    <property type="match status" value="1"/>
</dbReference>
<evidence type="ECO:0000259" key="1">
    <source>
        <dbReference type="Pfam" id="PF04366"/>
    </source>
</evidence>
<dbReference type="InterPro" id="IPR006311">
    <property type="entry name" value="TAT_signal"/>
</dbReference>
<proteinExistence type="predicted"/>
<dbReference type="EMBL" id="JABFBC010000001">
    <property type="protein sequence ID" value="NNU80737.1"/>
    <property type="molecule type" value="Genomic_DNA"/>
</dbReference>
<reference evidence="2 3" key="1">
    <citation type="submission" date="2020-05" db="EMBL/GenBank/DDBJ databases">
        <title>Gimesia benthica sp. nov., a novel planctomycete isolated from a deep-sea water sample of the Northwest Indian Ocean.</title>
        <authorList>
            <person name="Wang J."/>
            <person name="Ruan C."/>
            <person name="Song L."/>
            <person name="Zhu Y."/>
            <person name="Li A."/>
            <person name="Zheng X."/>
            <person name="Wang L."/>
            <person name="Lu Z."/>
            <person name="Huang Y."/>
            <person name="Du W."/>
            <person name="Zhou Y."/>
            <person name="Huang L."/>
            <person name="Dai X."/>
        </authorList>
    </citation>
    <scope>NUCLEOTIDE SEQUENCE [LARGE SCALE GENOMIC DNA]</scope>
    <source>
        <strain evidence="2 3">YYQ-30</strain>
    </source>
</reference>
<dbReference type="AlphaFoldDB" id="A0A849L3H9"/>
<keyword evidence="3" id="KW-1185">Reference proteome</keyword>
<dbReference type="Pfam" id="PF04366">
    <property type="entry name" value="Ysc84"/>
    <property type="match status" value="1"/>
</dbReference>
<evidence type="ECO:0000313" key="2">
    <source>
        <dbReference type="EMBL" id="NNU80737.1"/>
    </source>
</evidence>